<dbReference type="Pfam" id="PF00830">
    <property type="entry name" value="Ribosomal_L28"/>
    <property type="match status" value="1"/>
</dbReference>
<name>A0ABT9DCZ3_9MOLU</name>
<comment type="caution">
    <text evidence="6">The sequence shown here is derived from an EMBL/GenBank/DDBJ whole genome shotgun (WGS) entry which is preliminary data.</text>
</comment>
<dbReference type="Proteomes" id="UP001172036">
    <property type="component" value="Unassembled WGS sequence"/>
</dbReference>
<dbReference type="RefSeq" id="WP_304515178.1">
    <property type="nucleotide sequence ID" value="NZ_JAOSID010000002.1"/>
</dbReference>
<dbReference type="InterPro" id="IPR050096">
    <property type="entry name" value="Bacterial_rp_bL28"/>
</dbReference>
<dbReference type="Gene3D" id="2.30.170.40">
    <property type="entry name" value="Ribosomal protein L28/L24"/>
    <property type="match status" value="1"/>
</dbReference>
<dbReference type="PANTHER" id="PTHR39080">
    <property type="entry name" value="50S RIBOSOMAL PROTEIN L28"/>
    <property type="match status" value="1"/>
</dbReference>
<accession>A0ABT9DCZ3</accession>
<sequence>MGKCYFTNKSILFGNRRSHAMNATKRIWKPNLQKIRFIDEKGKIKKVLVSVRALKKLNIKRV</sequence>
<protein>
    <recommendedName>
        <fullName evidence="4 5">Large ribosomal subunit protein bL28</fullName>
    </recommendedName>
</protein>
<keyword evidence="2 5" id="KW-0689">Ribosomal protein</keyword>
<dbReference type="InterPro" id="IPR001383">
    <property type="entry name" value="Ribosomal_bL28_bact-type"/>
</dbReference>
<dbReference type="InterPro" id="IPR026569">
    <property type="entry name" value="Ribosomal_bL28"/>
</dbReference>
<evidence type="ECO:0000256" key="3">
    <source>
        <dbReference type="ARBA" id="ARBA00023274"/>
    </source>
</evidence>
<organism evidence="6 7">
    <name type="scientific">Candidatus Phytoplasma melaleucae</name>
    <dbReference type="NCBI Taxonomy" id="2982630"/>
    <lineage>
        <taxon>Bacteria</taxon>
        <taxon>Bacillati</taxon>
        <taxon>Mycoplasmatota</taxon>
        <taxon>Mollicutes</taxon>
        <taxon>Acholeplasmatales</taxon>
        <taxon>Acholeplasmataceae</taxon>
        <taxon>Candidatus Phytoplasma</taxon>
    </lineage>
</organism>
<dbReference type="GO" id="GO:0005840">
    <property type="term" value="C:ribosome"/>
    <property type="evidence" value="ECO:0007669"/>
    <property type="project" value="UniProtKB-KW"/>
</dbReference>
<dbReference type="SUPFAM" id="SSF143800">
    <property type="entry name" value="L28p-like"/>
    <property type="match status" value="1"/>
</dbReference>
<keyword evidence="7" id="KW-1185">Reference proteome</keyword>
<evidence type="ECO:0000256" key="4">
    <source>
        <dbReference type="ARBA" id="ARBA00035174"/>
    </source>
</evidence>
<dbReference type="EMBL" id="JAOSID010000002">
    <property type="protein sequence ID" value="MDO8167973.1"/>
    <property type="molecule type" value="Genomic_DNA"/>
</dbReference>
<dbReference type="InterPro" id="IPR037147">
    <property type="entry name" value="Ribosomal_bL28_sf"/>
</dbReference>
<evidence type="ECO:0000313" key="7">
    <source>
        <dbReference type="Proteomes" id="UP001172036"/>
    </source>
</evidence>
<dbReference type="HAMAP" id="MF_00373">
    <property type="entry name" value="Ribosomal_bL28"/>
    <property type="match status" value="1"/>
</dbReference>
<evidence type="ECO:0000313" key="6">
    <source>
        <dbReference type="EMBL" id="MDO8167973.1"/>
    </source>
</evidence>
<dbReference type="InterPro" id="IPR034704">
    <property type="entry name" value="Ribosomal_bL28/bL31-like_sf"/>
</dbReference>
<dbReference type="NCBIfam" id="TIGR00009">
    <property type="entry name" value="L28"/>
    <property type="match status" value="1"/>
</dbReference>
<dbReference type="PANTHER" id="PTHR39080:SF1">
    <property type="entry name" value="LARGE RIBOSOMAL SUBUNIT PROTEIN BL28A"/>
    <property type="match status" value="1"/>
</dbReference>
<evidence type="ECO:0000256" key="5">
    <source>
        <dbReference type="HAMAP-Rule" id="MF_00373"/>
    </source>
</evidence>
<comment type="similarity">
    <text evidence="1 5">Belongs to the bacterial ribosomal protein bL28 family.</text>
</comment>
<proteinExistence type="inferred from homology"/>
<reference evidence="6 7" key="1">
    <citation type="journal article" date="2023" name="Int. J. Syst. Evol. Microbiol.">
        <title>The observation of taxonomic boundaries for the 16SrII and 16SrXXV phytoplasmas using genome-based delimitation.</title>
        <authorList>
            <person name="Rodrigues Jardim B."/>
            <person name="Tran-Nguyen L.T.T."/>
            <person name="Gambley C."/>
            <person name="Al-Sadi A.M."/>
            <person name="Al-Subhi A.M."/>
            <person name="Foissac X."/>
            <person name="Salar P."/>
            <person name="Cai H."/>
            <person name="Yang J.Y."/>
            <person name="Davis R."/>
            <person name="Jones L."/>
            <person name="Rodoni B."/>
            <person name="Constable F.E."/>
        </authorList>
    </citation>
    <scope>NUCLEOTIDE SEQUENCE [LARGE SCALE GENOMIC DNA]</scope>
    <source>
        <strain evidence="6">BAWM-155c</strain>
    </source>
</reference>
<keyword evidence="3 5" id="KW-0687">Ribonucleoprotein</keyword>
<gene>
    <name evidence="5 6" type="primary">rpmB</name>
    <name evidence="6" type="ORF">OC680_00550</name>
</gene>
<evidence type="ECO:0000256" key="1">
    <source>
        <dbReference type="ARBA" id="ARBA00008760"/>
    </source>
</evidence>
<evidence type="ECO:0000256" key="2">
    <source>
        <dbReference type="ARBA" id="ARBA00022980"/>
    </source>
</evidence>